<sequence>MNNSCSEEEYESYPPFFRQNQGVDHEEILSKDLPAESDSLPVIDFQLMNPEKLGEICRNWGMFRVVNHGVPLGLLNQLHEHANKLFSLRFESKQTLLTDPILYFWGTPALTMSGNAQQTGPAPENLNWLEGLNIPLPLVKTSREDPFIESFRSLLEEYGSHQARLAETIFGIMAEDLKFSPTKTKSYLSPPTGFLRLYRYLRCPVPDQRWGINVHTDSSVLSILHQDQVGGLQVYKNNKWLDVKPIHDSLIVNLGDMMQAMSDDSYVSVKHRVKVNKEKERISIGYFVFPEEDAVIQSSKYKPFTYADFQAEKELDLKTVGIKIGLPRFRIKEKHDLL</sequence>
<dbReference type="Proteomes" id="UP001634393">
    <property type="component" value="Unassembled WGS sequence"/>
</dbReference>
<dbReference type="InterPro" id="IPR005123">
    <property type="entry name" value="Oxoglu/Fe-dep_dioxygenase_dom"/>
</dbReference>
<evidence type="ECO:0000313" key="6">
    <source>
        <dbReference type="Proteomes" id="UP001634393"/>
    </source>
</evidence>
<keyword evidence="3" id="KW-0560">Oxidoreductase</keyword>
<keyword evidence="1 3" id="KW-0479">Metal-binding</keyword>
<dbReference type="InterPro" id="IPR044861">
    <property type="entry name" value="IPNS-like_FE2OG_OXY"/>
</dbReference>
<reference evidence="5 6" key="1">
    <citation type="submission" date="2024-12" db="EMBL/GenBank/DDBJ databases">
        <title>The unique morphological basis and parallel evolutionary history of personate flowers in Penstemon.</title>
        <authorList>
            <person name="Depatie T.H."/>
            <person name="Wessinger C.A."/>
        </authorList>
    </citation>
    <scope>NUCLEOTIDE SEQUENCE [LARGE SCALE GENOMIC DNA]</scope>
    <source>
        <strain evidence="5">WTNN_2</strain>
        <tissue evidence="5">Leaf</tissue>
    </source>
</reference>
<dbReference type="InterPro" id="IPR027443">
    <property type="entry name" value="IPNS-like_sf"/>
</dbReference>
<dbReference type="Pfam" id="PF14226">
    <property type="entry name" value="DIOX_N"/>
    <property type="match status" value="1"/>
</dbReference>
<keyword evidence="2 3" id="KW-0408">Iron</keyword>
<accession>A0ABD3TWH1</accession>
<dbReference type="PROSITE" id="PS51471">
    <property type="entry name" value="FE2OG_OXY"/>
    <property type="match status" value="1"/>
</dbReference>
<proteinExistence type="inferred from homology"/>
<dbReference type="Gene3D" id="2.60.120.330">
    <property type="entry name" value="B-lactam Antibiotic, Isopenicillin N Synthase, Chain"/>
    <property type="match status" value="1"/>
</dbReference>
<evidence type="ECO:0000256" key="1">
    <source>
        <dbReference type="ARBA" id="ARBA00022723"/>
    </source>
</evidence>
<protein>
    <recommendedName>
        <fullName evidence="4">Fe2OG dioxygenase domain-containing protein</fullName>
    </recommendedName>
</protein>
<dbReference type="Pfam" id="PF03171">
    <property type="entry name" value="2OG-FeII_Oxy"/>
    <property type="match status" value="1"/>
</dbReference>
<name>A0ABD3TWH1_9LAMI</name>
<organism evidence="5 6">
    <name type="scientific">Penstemon smallii</name>
    <dbReference type="NCBI Taxonomy" id="265156"/>
    <lineage>
        <taxon>Eukaryota</taxon>
        <taxon>Viridiplantae</taxon>
        <taxon>Streptophyta</taxon>
        <taxon>Embryophyta</taxon>
        <taxon>Tracheophyta</taxon>
        <taxon>Spermatophyta</taxon>
        <taxon>Magnoliopsida</taxon>
        <taxon>eudicotyledons</taxon>
        <taxon>Gunneridae</taxon>
        <taxon>Pentapetalae</taxon>
        <taxon>asterids</taxon>
        <taxon>lamiids</taxon>
        <taxon>Lamiales</taxon>
        <taxon>Plantaginaceae</taxon>
        <taxon>Cheloneae</taxon>
        <taxon>Penstemon</taxon>
    </lineage>
</organism>
<dbReference type="AlphaFoldDB" id="A0ABD3TWH1"/>
<feature type="domain" description="Fe2OG dioxygenase" evidence="4">
    <location>
        <begin position="190"/>
        <end position="290"/>
    </location>
</feature>
<dbReference type="SUPFAM" id="SSF51197">
    <property type="entry name" value="Clavaminate synthase-like"/>
    <property type="match status" value="1"/>
</dbReference>
<gene>
    <name evidence="5" type="ORF">ACJIZ3_025637</name>
</gene>
<comment type="similarity">
    <text evidence="3">Belongs to the iron/ascorbate-dependent oxidoreductase family.</text>
</comment>
<dbReference type="InterPro" id="IPR050231">
    <property type="entry name" value="Iron_ascorbate_oxido_reductase"/>
</dbReference>
<evidence type="ECO:0000313" key="5">
    <source>
        <dbReference type="EMBL" id="KAL3841046.1"/>
    </source>
</evidence>
<evidence type="ECO:0000256" key="3">
    <source>
        <dbReference type="RuleBase" id="RU003682"/>
    </source>
</evidence>
<dbReference type="PANTHER" id="PTHR47990">
    <property type="entry name" value="2-OXOGLUTARATE (2OG) AND FE(II)-DEPENDENT OXYGENASE SUPERFAMILY PROTEIN-RELATED"/>
    <property type="match status" value="1"/>
</dbReference>
<dbReference type="EMBL" id="JBJXBP010000003">
    <property type="protein sequence ID" value="KAL3841046.1"/>
    <property type="molecule type" value="Genomic_DNA"/>
</dbReference>
<dbReference type="GO" id="GO:0016706">
    <property type="term" value="F:2-oxoglutarate-dependent dioxygenase activity"/>
    <property type="evidence" value="ECO:0007669"/>
    <property type="project" value="UniProtKB-ARBA"/>
</dbReference>
<evidence type="ECO:0000259" key="4">
    <source>
        <dbReference type="PROSITE" id="PS51471"/>
    </source>
</evidence>
<dbReference type="InterPro" id="IPR026992">
    <property type="entry name" value="DIOX_N"/>
</dbReference>
<comment type="caution">
    <text evidence="5">The sequence shown here is derived from an EMBL/GenBank/DDBJ whole genome shotgun (WGS) entry which is preliminary data.</text>
</comment>
<keyword evidence="6" id="KW-1185">Reference proteome</keyword>
<dbReference type="GO" id="GO:0046872">
    <property type="term" value="F:metal ion binding"/>
    <property type="evidence" value="ECO:0007669"/>
    <property type="project" value="UniProtKB-KW"/>
</dbReference>
<dbReference type="GO" id="GO:0009805">
    <property type="term" value="P:coumarin biosynthetic process"/>
    <property type="evidence" value="ECO:0007669"/>
    <property type="project" value="UniProtKB-ARBA"/>
</dbReference>
<dbReference type="GO" id="GO:0002238">
    <property type="term" value="P:response to molecule of fungal origin"/>
    <property type="evidence" value="ECO:0007669"/>
    <property type="project" value="UniProtKB-ARBA"/>
</dbReference>
<evidence type="ECO:0000256" key="2">
    <source>
        <dbReference type="ARBA" id="ARBA00023004"/>
    </source>
</evidence>